<dbReference type="AlphaFoldDB" id="A0A0G4F518"/>
<feature type="region of interest" description="Disordered" evidence="3">
    <location>
        <begin position="1"/>
        <end position="41"/>
    </location>
</feature>
<evidence type="ECO:0000256" key="2">
    <source>
        <dbReference type="RuleBase" id="RU363116"/>
    </source>
</evidence>
<gene>
    <name evidence="4" type="ORF">Cvel_2764</name>
</gene>
<comment type="similarity">
    <text evidence="1 2">Belongs to the phospholipid scramblase family.</text>
</comment>
<dbReference type="InterPro" id="IPR005552">
    <property type="entry name" value="Scramblase"/>
</dbReference>
<evidence type="ECO:0000313" key="4">
    <source>
        <dbReference type="EMBL" id="CEM07571.1"/>
    </source>
</evidence>
<dbReference type="Pfam" id="PF03803">
    <property type="entry name" value="Scramblase"/>
    <property type="match status" value="1"/>
</dbReference>
<protein>
    <recommendedName>
        <fullName evidence="2">Phospholipid scramblase</fullName>
    </recommendedName>
</protein>
<name>A0A0G4F518_9ALVE</name>
<evidence type="ECO:0000256" key="1">
    <source>
        <dbReference type="ARBA" id="ARBA00005350"/>
    </source>
</evidence>
<reference evidence="4" key="1">
    <citation type="submission" date="2014-11" db="EMBL/GenBank/DDBJ databases">
        <authorList>
            <person name="Otto D Thomas"/>
            <person name="Naeem Raeece"/>
        </authorList>
    </citation>
    <scope>NUCLEOTIDE SEQUENCE</scope>
</reference>
<proteinExistence type="inferred from homology"/>
<evidence type="ECO:0000256" key="3">
    <source>
        <dbReference type="SAM" id="MobiDB-lite"/>
    </source>
</evidence>
<accession>A0A0G4F518</accession>
<dbReference type="VEuPathDB" id="CryptoDB:Cvel_2764"/>
<feature type="compositionally biased region" description="Basic and acidic residues" evidence="3">
    <location>
        <begin position="1"/>
        <end position="30"/>
    </location>
</feature>
<organism evidence="4">
    <name type="scientific">Chromera velia CCMP2878</name>
    <dbReference type="NCBI Taxonomy" id="1169474"/>
    <lineage>
        <taxon>Eukaryota</taxon>
        <taxon>Sar</taxon>
        <taxon>Alveolata</taxon>
        <taxon>Colpodellida</taxon>
        <taxon>Chromeraceae</taxon>
        <taxon>Chromera</taxon>
    </lineage>
</organism>
<sequence>MLKEEGEFERRPTAPRLELERVPMDPKKFGNEQSPASRSERVPLQQRMLADMEGFILKQDNSECCRCCCCQPEIDWRVYSYREDFSHEDLRDFKTLFFVKEKSPWCGRACSYCTPGARPITYEVFSGTQPVGVPVMTHRKRATNGVNVFLLATDGGSIRIPCCCNLPYLETWKGEELQGRTRYLCDEMCCVPKYAVSDASGRERYRIRPDTCCLGCCVACKCDGKNSKCCRIPFYLRDPQTDVKINNGNVAIEDRWAGLKAECCTRKNVYALPFPDDADDPMRNVLLGAAILVDVTVFEQDI</sequence>
<dbReference type="GO" id="GO:0017128">
    <property type="term" value="F:phospholipid scramblase activity"/>
    <property type="evidence" value="ECO:0007669"/>
    <property type="project" value="InterPro"/>
</dbReference>
<dbReference type="EMBL" id="CDMZ01000133">
    <property type="protein sequence ID" value="CEM07571.1"/>
    <property type="molecule type" value="Genomic_DNA"/>
</dbReference>